<dbReference type="PANTHER" id="PTHR47926">
    <property type="entry name" value="PENTATRICOPEPTIDE REPEAT-CONTAINING PROTEIN"/>
    <property type="match status" value="1"/>
</dbReference>
<keyword evidence="12 20" id="KW-0863">Zinc-finger</keyword>
<sequence length="1338" mass="148752">MDWQCSSLLLRATPLPSPSLPRPISVPANPKPHKSGHLTPFEPVPSSPVPSPSANDTSGAHLHHDCSLGSYSRMLHGCSSRGSLPRGKAVHGRLLRARVEPDAHLWNCLLNMYCKCGSLKRARLVFELMPHRDVVAWTSLMAAHACANDGEEGMRMFCEMMADGVWPNAFALSSGLKACSVCEDLGFGRQLHGEAVKMHLLSDPIVGPSLIDFYVKCAGMELAEKMFFGLPEKNVTSWNALLGGYAWLGEDMKVLELFRGFMESGTMVSEFILPTVIKRCAGLGEVRQGQSLHCLVIKIGLEQDGFLSSSLVDMYAKCGLVEEAHKVFVRIVDPDVVVWSAMISGFDQQGMGLEAVKLFRSMKRLGVRPNSYTLASVAGAASQLEDQELCGSLHAYILKNGFDMRTEVGNAILNMYMKNGAVEDGCMVFDTMMEHDTISWNSLLSGFHSGSSCDKGLRIFIGLLTQNIMPNTYTYISILRSCTSLKDARYGAQVHARIFKSNLSGDSFLGRSLVDMYASSGDLENACLVFDRLTERDVFSWTVIITGYTNTYQGEKAINCFRQMQQQGLHPNEFTISCCLGACSYLAALDSGCQFHSHAIKSGLIGSYVMSNLINMYAKCGCMMDAEAAFNESTFHDEVSWNILICGYSQHGYVVKALESFQQMIEEGKKPDEVTFVGVLSACSHAGLLNEGMKYFNSMYRIYGITPTIEHHRCIIDILGKAGKHDEVVQFINEMGLSSDASIWQTALGTCRMHGNVEFAERAANKLFELDPSMDSSYIMMSNLYAAAGRWEDAIRMRKFMGNILRDRVSQKQDYKQVAVLLASPAPLVASGLSDPFPPPVDRGMASRLQQLRSKAVQASEFLSKHGCTYYKELMEENKRHVVQPPTVEKCQELSKQLFYTRLASIPVRCESFWKELDGLKHIWRNRKDIKVEDVGIAALFGLELYAWSCVGEIVGRGFTFTGYYCGPRPPPHSSLWFVALLSVFCVIISSKALPFLSVATLSRPILESGEGDRRGGHEILESLAAGGMDSDSIECVSSVDGMDEEETSLPHRSSFKPHGAAVVAPATSVHELLECPVCTNSMYPPIHQCQNGHTLCSTCKMRVQNRCPTCRQELGDIRCLALEKVAESLELPCKYYALGCPEIFPYYSKLTHEAQCNYRPYNCPYAGSECSAVGDIPFLITHLRDDHKVDMHTGCTFNHRYVKSNPREVENATWMLTVFNCFGHYFCLHFEAFQLGMAPVYMAFLRFMGDENEARNFSYSLEVGANGRKLIWEGTPRSIRDGHRKVRDSHDGLIIQRNMALFFSGGDRKGLKLRVIGRIWKEQQNSDAGVCMPKHCS</sequence>
<evidence type="ECO:0000256" key="10">
    <source>
        <dbReference type="ARBA" id="ARBA00022723"/>
    </source>
</evidence>
<gene>
    <name evidence="25" type="ORF">MUK42_06058</name>
</gene>
<dbReference type="PROSITE" id="PS50089">
    <property type="entry name" value="ZF_RING_2"/>
    <property type="match status" value="1"/>
</dbReference>
<keyword evidence="15" id="KW-0862">Zinc</keyword>
<feature type="compositionally biased region" description="Pro residues" evidence="22">
    <location>
        <begin position="42"/>
        <end position="51"/>
    </location>
</feature>
<name>A0A9E7H2A3_9LILI</name>
<dbReference type="GO" id="GO:0008270">
    <property type="term" value="F:zinc ion binding"/>
    <property type="evidence" value="ECO:0007669"/>
    <property type="project" value="UniProtKB-KW"/>
</dbReference>
<keyword evidence="19" id="KW-0066">ATP synthesis</keyword>
<dbReference type="GO" id="GO:0031966">
    <property type="term" value="C:mitochondrial membrane"/>
    <property type="evidence" value="ECO:0007669"/>
    <property type="project" value="UniProtKB-SubCell"/>
</dbReference>
<dbReference type="SUPFAM" id="SSF49599">
    <property type="entry name" value="TRAF domain-like"/>
    <property type="match status" value="1"/>
</dbReference>
<evidence type="ECO:0000256" key="18">
    <source>
        <dbReference type="ARBA" id="ARBA00023136"/>
    </source>
</evidence>
<dbReference type="PROSITE" id="PS51081">
    <property type="entry name" value="ZF_SIAH"/>
    <property type="match status" value="1"/>
</dbReference>
<feature type="repeat" description="PPR" evidence="21">
    <location>
        <begin position="335"/>
        <end position="369"/>
    </location>
</feature>
<dbReference type="EMBL" id="CP097510">
    <property type="protein sequence ID" value="URE26231.1"/>
    <property type="molecule type" value="Genomic_DNA"/>
</dbReference>
<evidence type="ECO:0000256" key="12">
    <source>
        <dbReference type="ARBA" id="ARBA00022771"/>
    </source>
</evidence>
<comment type="catalytic activity">
    <reaction evidence="1">
        <text>S-ubiquitinyl-[E2 ubiquitin-conjugating enzyme]-L-cysteine + [acceptor protein]-L-lysine = [E2 ubiquitin-conjugating enzyme]-L-cysteine + N(6)-ubiquitinyl-[acceptor protein]-L-lysine.</text>
        <dbReference type="EC" id="2.3.2.27"/>
    </reaction>
</comment>
<dbReference type="GO" id="GO:0061630">
    <property type="term" value="F:ubiquitin protein ligase activity"/>
    <property type="evidence" value="ECO:0007669"/>
    <property type="project" value="UniProtKB-EC"/>
</dbReference>
<keyword evidence="11" id="KW-0677">Repeat</keyword>
<keyword evidence="7" id="KW-0813">Transport</keyword>
<dbReference type="InterPro" id="IPR011990">
    <property type="entry name" value="TPR-like_helical_dom_sf"/>
</dbReference>
<dbReference type="Proteomes" id="UP001055439">
    <property type="component" value="Chromosome 8"/>
</dbReference>
<evidence type="ECO:0000313" key="25">
    <source>
        <dbReference type="EMBL" id="URE26231.1"/>
    </source>
</evidence>
<proteinExistence type="inferred from homology"/>
<dbReference type="PANTHER" id="PTHR47926:SF344">
    <property type="entry name" value="OS07G0636900 PROTEIN"/>
    <property type="match status" value="1"/>
</dbReference>
<dbReference type="EC" id="2.3.2.27" evidence="6"/>
<evidence type="ECO:0000256" key="14">
    <source>
        <dbReference type="ARBA" id="ARBA00022786"/>
    </source>
</evidence>
<dbReference type="InterPro" id="IPR006808">
    <property type="entry name" value="ATP_synth_F0_gsu_mt"/>
</dbReference>
<dbReference type="Pfam" id="PF20431">
    <property type="entry name" value="E_motif"/>
    <property type="match status" value="1"/>
</dbReference>
<evidence type="ECO:0000256" key="3">
    <source>
        <dbReference type="ARBA" id="ARBA00004906"/>
    </source>
</evidence>
<evidence type="ECO:0000256" key="13">
    <source>
        <dbReference type="ARBA" id="ARBA00022781"/>
    </source>
</evidence>
<dbReference type="Pfam" id="PF21362">
    <property type="entry name" value="Sina_RING"/>
    <property type="match status" value="1"/>
</dbReference>
<comment type="similarity">
    <text evidence="5">Belongs to the SINA (Seven in absentia) family.</text>
</comment>
<dbReference type="InterPro" id="IPR008974">
    <property type="entry name" value="TRAF-like"/>
</dbReference>
<dbReference type="CDD" id="cd03829">
    <property type="entry name" value="Sina"/>
    <property type="match status" value="1"/>
</dbReference>
<feature type="repeat" description="PPR" evidence="21">
    <location>
        <begin position="537"/>
        <end position="571"/>
    </location>
</feature>
<evidence type="ECO:0000256" key="4">
    <source>
        <dbReference type="ARBA" id="ARBA00005699"/>
    </source>
</evidence>
<feature type="repeat" description="PPR" evidence="21">
    <location>
        <begin position="102"/>
        <end position="136"/>
    </location>
</feature>
<evidence type="ECO:0000256" key="20">
    <source>
        <dbReference type="PROSITE-ProRule" id="PRU00455"/>
    </source>
</evidence>
<dbReference type="GO" id="GO:0003729">
    <property type="term" value="F:mRNA binding"/>
    <property type="evidence" value="ECO:0007669"/>
    <property type="project" value="UniProtKB-ARBA"/>
</dbReference>
<dbReference type="GO" id="GO:0045259">
    <property type="term" value="C:proton-transporting ATP synthase complex"/>
    <property type="evidence" value="ECO:0007669"/>
    <property type="project" value="UniProtKB-KW"/>
</dbReference>
<evidence type="ECO:0000313" key="26">
    <source>
        <dbReference type="Proteomes" id="UP001055439"/>
    </source>
</evidence>
<feature type="repeat" description="PPR" evidence="21">
    <location>
        <begin position="637"/>
        <end position="671"/>
    </location>
</feature>
<evidence type="ECO:0000256" key="8">
    <source>
        <dbReference type="ARBA" id="ARBA00022547"/>
    </source>
</evidence>
<dbReference type="Pfam" id="PF13041">
    <property type="entry name" value="PPR_2"/>
    <property type="match status" value="3"/>
</dbReference>
<evidence type="ECO:0000256" key="19">
    <source>
        <dbReference type="ARBA" id="ARBA00023310"/>
    </source>
</evidence>
<keyword evidence="18" id="KW-0472">Membrane</keyword>
<dbReference type="Pfam" id="PF21361">
    <property type="entry name" value="Sina_ZnF"/>
    <property type="match status" value="1"/>
</dbReference>
<dbReference type="InterPro" id="IPR046848">
    <property type="entry name" value="E_motif"/>
</dbReference>
<evidence type="ECO:0000256" key="16">
    <source>
        <dbReference type="ARBA" id="ARBA00023065"/>
    </source>
</evidence>
<protein>
    <recommendedName>
        <fullName evidence="6">RING-type E3 ubiquitin transferase</fullName>
        <ecNumber evidence="6">2.3.2.27</ecNumber>
    </recommendedName>
</protein>
<dbReference type="InterPro" id="IPR013083">
    <property type="entry name" value="Znf_RING/FYVE/PHD"/>
</dbReference>
<dbReference type="GO" id="GO:0015986">
    <property type="term" value="P:proton motive force-driven ATP synthesis"/>
    <property type="evidence" value="ECO:0007669"/>
    <property type="project" value="InterPro"/>
</dbReference>
<keyword evidence="17" id="KW-0496">Mitochondrion</keyword>
<feature type="region of interest" description="Disordered" evidence="22">
    <location>
        <begin position="14"/>
        <end position="61"/>
    </location>
</feature>
<comment type="subcellular location">
    <subcellularLocation>
        <location evidence="2">Mitochondrion membrane</location>
    </subcellularLocation>
</comment>
<dbReference type="CDD" id="cd16571">
    <property type="entry name" value="RING-HC_SIAHs"/>
    <property type="match status" value="1"/>
</dbReference>
<dbReference type="FunFam" id="2.60.210.10:FF:000004">
    <property type="entry name" value="E3 ubiquitin-protein ligase SINAT5-like"/>
    <property type="match status" value="1"/>
</dbReference>
<dbReference type="FunFam" id="1.25.40.10:FF:000090">
    <property type="entry name" value="Pentatricopeptide repeat-containing protein, chloroplastic"/>
    <property type="match status" value="1"/>
</dbReference>
<accession>A0A9E7H2A3</accession>
<comment type="pathway">
    <text evidence="3">Protein modification; protein ubiquitination.</text>
</comment>
<dbReference type="InterPro" id="IPR018121">
    <property type="entry name" value="7-in-absentia-prot_TRAF-dom"/>
</dbReference>
<dbReference type="PROSITE" id="PS51375">
    <property type="entry name" value="PPR"/>
    <property type="match status" value="4"/>
</dbReference>
<organism evidence="25 26">
    <name type="scientific">Musa troglodytarum</name>
    <name type="common">fe'i banana</name>
    <dbReference type="NCBI Taxonomy" id="320322"/>
    <lineage>
        <taxon>Eukaryota</taxon>
        <taxon>Viridiplantae</taxon>
        <taxon>Streptophyta</taxon>
        <taxon>Embryophyta</taxon>
        <taxon>Tracheophyta</taxon>
        <taxon>Spermatophyta</taxon>
        <taxon>Magnoliopsida</taxon>
        <taxon>Liliopsida</taxon>
        <taxon>Zingiberales</taxon>
        <taxon>Musaceae</taxon>
        <taxon>Musa</taxon>
    </lineage>
</organism>
<keyword evidence="10" id="KW-0479">Metal-binding</keyword>
<evidence type="ECO:0000256" key="6">
    <source>
        <dbReference type="ARBA" id="ARBA00012483"/>
    </source>
</evidence>
<feature type="domain" description="RING-type" evidence="23">
    <location>
        <begin position="1076"/>
        <end position="1112"/>
    </location>
</feature>
<dbReference type="FunFam" id="1.25.40.10:FF:000344">
    <property type="entry name" value="Pentatricopeptide repeat-containing protein"/>
    <property type="match status" value="1"/>
</dbReference>
<dbReference type="FunFam" id="3.30.40.10:FF:000041">
    <property type="entry name" value="E3 ubiquitin-protein ligase SINAT3"/>
    <property type="match status" value="1"/>
</dbReference>
<evidence type="ECO:0000256" key="9">
    <source>
        <dbReference type="ARBA" id="ARBA00022679"/>
    </source>
</evidence>
<dbReference type="SUPFAM" id="SSF57850">
    <property type="entry name" value="RING/U-box"/>
    <property type="match status" value="1"/>
</dbReference>
<dbReference type="Gene3D" id="2.60.210.10">
    <property type="entry name" value="Apoptosis, Tumor Necrosis Factor Receptor Associated Protein 2, Chain A"/>
    <property type="match status" value="1"/>
</dbReference>
<evidence type="ECO:0000256" key="2">
    <source>
        <dbReference type="ARBA" id="ARBA00004325"/>
    </source>
</evidence>
<keyword evidence="14" id="KW-0833">Ubl conjugation pathway</keyword>
<evidence type="ECO:0000256" key="15">
    <source>
        <dbReference type="ARBA" id="ARBA00022833"/>
    </source>
</evidence>
<dbReference type="Pfam" id="PF12854">
    <property type="entry name" value="PPR_1"/>
    <property type="match status" value="1"/>
</dbReference>
<dbReference type="GO" id="GO:0006511">
    <property type="term" value="P:ubiquitin-dependent protein catabolic process"/>
    <property type="evidence" value="ECO:0007669"/>
    <property type="project" value="InterPro"/>
</dbReference>
<reference evidence="25" key="1">
    <citation type="submission" date="2022-05" db="EMBL/GenBank/DDBJ databases">
        <title>The Musa troglodytarum L. genome provides insights into the mechanism of non-climacteric behaviour and enrichment of carotenoids.</title>
        <authorList>
            <person name="Wang J."/>
        </authorList>
    </citation>
    <scope>NUCLEOTIDE SEQUENCE</scope>
    <source>
        <tissue evidence="25">Leaf</tissue>
    </source>
</reference>
<evidence type="ECO:0000259" key="23">
    <source>
        <dbReference type="PROSITE" id="PS50089"/>
    </source>
</evidence>
<evidence type="ECO:0000256" key="1">
    <source>
        <dbReference type="ARBA" id="ARBA00000900"/>
    </source>
</evidence>
<comment type="similarity">
    <text evidence="4">Belongs to the ATPase g subunit family.</text>
</comment>
<evidence type="ECO:0000256" key="7">
    <source>
        <dbReference type="ARBA" id="ARBA00022448"/>
    </source>
</evidence>
<dbReference type="InterPro" id="IPR002885">
    <property type="entry name" value="PPR_rpt"/>
</dbReference>
<evidence type="ECO:0000256" key="11">
    <source>
        <dbReference type="ARBA" id="ARBA00022737"/>
    </source>
</evidence>
<dbReference type="GO" id="GO:0009451">
    <property type="term" value="P:RNA modification"/>
    <property type="evidence" value="ECO:0007669"/>
    <property type="project" value="InterPro"/>
</dbReference>
<evidence type="ECO:0000256" key="5">
    <source>
        <dbReference type="ARBA" id="ARBA00009119"/>
    </source>
</evidence>
<evidence type="ECO:0000259" key="24">
    <source>
        <dbReference type="PROSITE" id="PS51081"/>
    </source>
</evidence>
<dbReference type="NCBIfam" id="TIGR00756">
    <property type="entry name" value="PPR"/>
    <property type="match status" value="5"/>
</dbReference>
<dbReference type="Gene3D" id="1.25.40.10">
    <property type="entry name" value="Tetratricopeptide repeat domain"/>
    <property type="match status" value="4"/>
</dbReference>
<dbReference type="Pfam" id="PF01535">
    <property type="entry name" value="PPR"/>
    <property type="match status" value="6"/>
</dbReference>
<keyword evidence="16" id="KW-0406">Ion transport</keyword>
<keyword evidence="9" id="KW-0808">Transferase</keyword>
<dbReference type="InterPro" id="IPR001841">
    <property type="entry name" value="Znf_RING"/>
</dbReference>
<dbReference type="Pfam" id="PF04718">
    <property type="entry name" value="ATP-synt_G"/>
    <property type="match status" value="1"/>
</dbReference>
<keyword evidence="13" id="KW-0375">Hydrogen ion transport</keyword>
<evidence type="ECO:0000256" key="21">
    <source>
        <dbReference type="PROSITE-ProRule" id="PRU00708"/>
    </source>
</evidence>
<keyword evidence="8" id="KW-0138">CF(0)</keyword>
<dbReference type="GO" id="GO:0015078">
    <property type="term" value="F:proton transmembrane transporter activity"/>
    <property type="evidence" value="ECO:0007669"/>
    <property type="project" value="InterPro"/>
</dbReference>
<dbReference type="Pfam" id="PF03145">
    <property type="entry name" value="Sina_TRAF"/>
    <property type="match status" value="1"/>
</dbReference>
<evidence type="ECO:0000256" key="22">
    <source>
        <dbReference type="SAM" id="MobiDB-lite"/>
    </source>
</evidence>
<dbReference type="InterPro" id="IPR013010">
    <property type="entry name" value="Znf_SIAH"/>
</dbReference>
<dbReference type="OrthoDB" id="185373at2759"/>
<keyword evidence="26" id="KW-1185">Reference proteome</keyword>
<dbReference type="InterPro" id="IPR049548">
    <property type="entry name" value="Sina-like_RING"/>
</dbReference>
<evidence type="ECO:0000256" key="17">
    <source>
        <dbReference type="ARBA" id="ARBA00023128"/>
    </source>
</evidence>
<feature type="domain" description="SIAH-type" evidence="24">
    <location>
        <begin position="1129"/>
        <end position="1189"/>
    </location>
</feature>
<dbReference type="FunFam" id="1.25.40.10:FF:000073">
    <property type="entry name" value="Pentatricopeptide repeat-containing protein chloroplastic"/>
    <property type="match status" value="1"/>
</dbReference>
<dbReference type="Gene3D" id="3.30.40.10">
    <property type="entry name" value="Zinc/RING finger domain, C3HC4 (zinc finger)"/>
    <property type="match status" value="2"/>
</dbReference>
<dbReference type="InterPro" id="IPR046960">
    <property type="entry name" value="PPR_At4g14850-like_plant"/>
</dbReference>
<dbReference type="SUPFAM" id="SSF48452">
    <property type="entry name" value="TPR-like"/>
    <property type="match status" value="1"/>
</dbReference>